<dbReference type="RefSeq" id="WP_220500122.1">
    <property type="nucleotide sequence ID" value="NZ_JACJII010000001.1"/>
</dbReference>
<dbReference type="InterPro" id="IPR001387">
    <property type="entry name" value="Cro/C1-type_HTH"/>
</dbReference>
<accession>A0A7W3R842</accession>
<evidence type="ECO:0000259" key="1">
    <source>
        <dbReference type="PROSITE" id="PS50943"/>
    </source>
</evidence>
<reference evidence="2 3" key="1">
    <citation type="submission" date="2020-08" db="EMBL/GenBank/DDBJ databases">
        <title>Sequencing the genomes of 1000 actinobacteria strains.</title>
        <authorList>
            <person name="Klenk H.-P."/>
        </authorList>
    </citation>
    <scope>NUCLEOTIDE SEQUENCE [LARGE SCALE GENOMIC DNA]</scope>
    <source>
        <strain evidence="2 3">DSM 45823</strain>
    </source>
</reference>
<sequence length="504" mass="56169">MDDSAATTREVTGMKTLPPARDCPRCGTRMARDNSAALCAPCQQRSRDVMFGAPEVPGWFWDSSQLRQALASRHMGKVVRAFRTHPYHGRPISQSVAAGWLYLTQSQLSRIENGPPVQDLDRLIQWAHILRIPADLLWFSLPDEDTSEDETEATTPASPAGILPEEDEWRSMTELLRRTFLKCGLAAVTLPAIGLDELKHIAAALSDARRYADHEVATHFQRQLADCAANDRTRGPKQSIPIALGLVAAIEKTAGDAKPAIRRSLLRVGAQVAEFLGWLYRDIAMPELAGYWRDRAVEWAQAAGDFPMQGYVLLKKSQAAWDERDALRMLTLAEASQEGPWSLPPRVRAEALQQEARGHAMLDGDLSVIESKLEDARELLDQDKEARGIAAHYDEALFGLQVAICYNEAGQPDRALDLYEEWLSPRTFSRRDYGYFLSLKSEALVSARAPDDAADTGLEALALARETCSARTHQEVLRLVGRLRPWKNRESVRELREAVLHSTG</sequence>
<dbReference type="GO" id="GO:0003677">
    <property type="term" value="F:DNA binding"/>
    <property type="evidence" value="ECO:0007669"/>
    <property type="project" value="InterPro"/>
</dbReference>
<keyword evidence="3" id="KW-1185">Reference proteome</keyword>
<feature type="domain" description="HTH cro/C1-type" evidence="1">
    <location>
        <begin position="101"/>
        <end position="137"/>
    </location>
</feature>
<gene>
    <name evidence="2" type="ORF">HNR21_002184</name>
</gene>
<organism evidence="2 3">
    <name type="scientific">Thermomonospora cellulosilytica</name>
    <dbReference type="NCBI Taxonomy" id="1411118"/>
    <lineage>
        <taxon>Bacteria</taxon>
        <taxon>Bacillati</taxon>
        <taxon>Actinomycetota</taxon>
        <taxon>Actinomycetes</taxon>
        <taxon>Streptosporangiales</taxon>
        <taxon>Thermomonosporaceae</taxon>
        <taxon>Thermomonospora</taxon>
    </lineage>
</organism>
<dbReference type="EMBL" id="JACJII010000001">
    <property type="protein sequence ID" value="MBA9003302.1"/>
    <property type="molecule type" value="Genomic_DNA"/>
</dbReference>
<dbReference type="InterPro" id="IPR010982">
    <property type="entry name" value="Lambda_DNA-bd_dom_sf"/>
</dbReference>
<protein>
    <submittedName>
        <fullName evidence="2">Transcriptional regulator with XRE-family HTH domain</fullName>
    </submittedName>
</protein>
<dbReference type="PROSITE" id="PS50943">
    <property type="entry name" value="HTH_CROC1"/>
    <property type="match status" value="1"/>
</dbReference>
<proteinExistence type="predicted"/>
<dbReference type="SUPFAM" id="SSF47413">
    <property type="entry name" value="lambda repressor-like DNA-binding domains"/>
    <property type="match status" value="1"/>
</dbReference>
<evidence type="ECO:0000313" key="3">
    <source>
        <dbReference type="Proteomes" id="UP000539313"/>
    </source>
</evidence>
<comment type="caution">
    <text evidence="2">The sequence shown here is derived from an EMBL/GenBank/DDBJ whole genome shotgun (WGS) entry which is preliminary data.</text>
</comment>
<evidence type="ECO:0000313" key="2">
    <source>
        <dbReference type="EMBL" id="MBA9003302.1"/>
    </source>
</evidence>
<dbReference type="Proteomes" id="UP000539313">
    <property type="component" value="Unassembled WGS sequence"/>
</dbReference>
<dbReference type="AlphaFoldDB" id="A0A7W3R842"/>
<name>A0A7W3R842_9ACTN</name>